<reference evidence="14 15" key="1">
    <citation type="submission" date="2018-03" db="EMBL/GenBank/DDBJ databases">
        <title>Draft genome sequence of Rohu Carp (Labeo rohita).</title>
        <authorList>
            <person name="Das P."/>
            <person name="Kushwaha B."/>
            <person name="Joshi C.G."/>
            <person name="Kumar D."/>
            <person name="Nagpure N.S."/>
            <person name="Sahoo L."/>
            <person name="Das S.P."/>
            <person name="Bit A."/>
            <person name="Patnaik S."/>
            <person name="Meher P.K."/>
            <person name="Jayasankar P."/>
            <person name="Koringa P.G."/>
            <person name="Patel N.V."/>
            <person name="Hinsu A.T."/>
            <person name="Kumar R."/>
            <person name="Pandey M."/>
            <person name="Agarwal S."/>
            <person name="Srivastava S."/>
            <person name="Singh M."/>
            <person name="Iquebal M.A."/>
            <person name="Jaiswal S."/>
            <person name="Angadi U.B."/>
            <person name="Kumar N."/>
            <person name="Raza M."/>
            <person name="Shah T.M."/>
            <person name="Rai A."/>
            <person name="Jena J.K."/>
        </authorList>
    </citation>
    <scope>NUCLEOTIDE SEQUENCE [LARGE SCALE GENOMIC DNA]</scope>
    <source>
        <strain evidence="14">DASCIFA01</strain>
        <tissue evidence="14">Testis</tissue>
    </source>
</reference>
<dbReference type="InterPro" id="IPR006357">
    <property type="entry name" value="HAD-SF_hydro_IIA"/>
</dbReference>
<dbReference type="GO" id="GO:0046872">
    <property type="term" value="F:metal ion binding"/>
    <property type="evidence" value="ECO:0007669"/>
    <property type="project" value="UniProtKB-KW"/>
</dbReference>
<evidence type="ECO:0000256" key="13">
    <source>
        <dbReference type="ARBA" id="ARBA00047820"/>
    </source>
</evidence>
<keyword evidence="8" id="KW-0378">Hydrolase</keyword>
<evidence type="ECO:0007829" key="16">
    <source>
        <dbReference type="PeptideAtlas" id="A0A498LNX9"/>
    </source>
</evidence>
<gene>
    <name evidence="14" type="ORF">ROHU_031593</name>
</gene>
<keyword evidence="6" id="KW-0963">Cytoplasm</keyword>
<proteinExistence type="evidence at protein level"/>
<evidence type="ECO:0000256" key="3">
    <source>
        <dbReference type="ARBA" id="ARBA00004496"/>
    </source>
</evidence>
<organism evidence="14 15">
    <name type="scientific">Labeo rohita</name>
    <name type="common">Indian major carp</name>
    <name type="synonym">Cyprinus rohita</name>
    <dbReference type="NCBI Taxonomy" id="84645"/>
    <lineage>
        <taxon>Eukaryota</taxon>
        <taxon>Metazoa</taxon>
        <taxon>Chordata</taxon>
        <taxon>Craniata</taxon>
        <taxon>Vertebrata</taxon>
        <taxon>Euteleostomi</taxon>
        <taxon>Actinopterygii</taxon>
        <taxon>Neopterygii</taxon>
        <taxon>Teleostei</taxon>
        <taxon>Ostariophysi</taxon>
        <taxon>Cypriniformes</taxon>
        <taxon>Cyprinidae</taxon>
        <taxon>Labeoninae</taxon>
        <taxon>Labeonini</taxon>
        <taxon>Labeo</taxon>
    </lineage>
</organism>
<dbReference type="InterPro" id="IPR006355">
    <property type="entry name" value="LHPP/HDHD2"/>
</dbReference>
<dbReference type="GO" id="GO:0005634">
    <property type="term" value="C:nucleus"/>
    <property type="evidence" value="ECO:0007669"/>
    <property type="project" value="UniProtKB-SubCell"/>
</dbReference>
<dbReference type="FunFam" id="3.40.50.1000:FF:000051">
    <property type="entry name" value="Phospholysine phosphohistidine inorganic pyrophosphate phosphatase"/>
    <property type="match status" value="1"/>
</dbReference>
<dbReference type="Proteomes" id="UP000290572">
    <property type="component" value="Unassembled WGS sequence"/>
</dbReference>
<evidence type="ECO:0000256" key="8">
    <source>
        <dbReference type="ARBA" id="ARBA00022801"/>
    </source>
</evidence>
<evidence type="ECO:0000256" key="4">
    <source>
        <dbReference type="ARBA" id="ARBA00007958"/>
    </source>
</evidence>
<name>A0A498LNX9_LABRO</name>
<evidence type="ECO:0000313" key="15">
    <source>
        <dbReference type="Proteomes" id="UP000290572"/>
    </source>
</evidence>
<keyword evidence="15" id="KW-1185">Reference proteome</keyword>
<evidence type="ECO:0000256" key="6">
    <source>
        <dbReference type="ARBA" id="ARBA00022490"/>
    </source>
</evidence>
<dbReference type="SUPFAM" id="SSF56784">
    <property type="entry name" value="HAD-like"/>
    <property type="match status" value="1"/>
</dbReference>
<dbReference type="Pfam" id="PF13344">
    <property type="entry name" value="Hydrolase_6"/>
    <property type="match status" value="1"/>
</dbReference>
<dbReference type="AlphaFoldDB" id="A0A498LNX9"/>
<keyword evidence="10" id="KW-0539">Nucleus</keyword>
<comment type="subcellular location">
    <subcellularLocation>
        <location evidence="3">Cytoplasm</location>
    </subcellularLocation>
    <subcellularLocation>
        <location evidence="2">Nucleus</location>
    </subcellularLocation>
</comment>
<dbReference type="STRING" id="84645.A0A498LNX9"/>
<dbReference type="PANTHER" id="PTHR19288:SF44">
    <property type="entry name" value="PHOSPHOLYSINE PHOSPHOHISTIDINE INORGANIC PYROPHOSPHATE PHOSPHATASE"/>
    <property type="match status" value="1"/>
</dbReference>
<evidence type="ECO:0000256" key="12">
    <source>
        <dbReference type="ARBA" id="ARBA00039357"/>
    </source>
</evidence>
<evidence type="ECO:0000313" key="14">
    <source>
        <dbReference type="EMBL" id="RXN08766.1"/>
    </source>
</evidence>
<evidence type="ECO:0000256" key="10">
    <source>
        <dbReference type="ARBA" id="ARBA00023242"/>
    </source>
</evidence>
<comment type="caution">
    <text evidence="14">The sequence shown here is derived from an EMBL/GenBank/DDBJ whole genome shotgun (WGS) entry which is preliminary data.</text>
</comment>
<comment type="similarity">
    <text evidence="4">Belongs to the HAD-like hydrolase superfamily.</text>
</comment>
<keyword evidence="9" id="KW-0460">Magnesium</keyword>
<evidence type="ECO:0000256" key="7">
    <source>
        <dbReference type="ARBA" id="ARBA00022723"/>
    </source>
</evidence>
<comment type="cofactor">
    <cofactor evidence="1">
        <name>Mg(2+)</name>
        <dbReference type="ChEBI" id="CHEBI:18420"/>
    </cofactor>
</comment>
<evidence type="ECO:0000256" key="1">
    <source>
        <dbReference type="ARBA" id="ARBA00001946"/>
    </source>
</evidence>
<dbReference type="GO" id="GO:0016791">
    <property type="term" value="F:phosphatase activity"/>
    <property type="evidence" value="ECO:0007669"/>
    <property type="project" value="InterPro"/>
</dbReference>
<comment type="catalytic activity">
    <reaction evidence="13">
        <text>diphosphate + H2O = 2 phosphate + H(+)</text>
        <dbReference type="Rhea" id="RHEA:24576"/>
        <dbReference type="ChEBI" id="CHEBI:15377"/>
        <dbReference type="ChEBI" id="CHEBI:15378"/>
        <dbReference type="ChEBI" id="CHEBI:33019"/>
        <dbReference type="ChEBI" id="CHEBI:43474"/>
        <dbReference type="EC" id="3.6.1.1"/>
    </reaction>
</comment>
<dbReference type="GO" id="GO:0005829">
    <property type="term" value="C:cytosol"/>
    <property type="evidence" value="ECO:0007669"/>
    <property type="project" value="TreeGrafter"/>
</dbReference>
<dbReference type="EC" id="3.6.1.1" evidence="5"/>
<sequence length="246" mass="26669">MAAGSSMEWLKSVKGVILDCCGVLYDSGEGGGQAIHGSVDAVRRLIDSGLTVRFCTNETQNTRERFVQKLHKMGFDISVSHVFSPAPALIHILRERGLRPHLLVPVTRTCVISDLIPEFDGVDVSSPNCVVIGDAADNFSYKNLNEAFRVLIGLEKPLLFSLGQGRYYKETDGLKLDVGVFMKALEVVMIGDDLVNDVGGAQCCGMKGLQVRTGKYRPSDEQHPSVRADAYVDDLAAAADAILTSH</sequence>
<dbReference type="NCBIfam" id="TIGR01458">
    <property type="entry name" value="HAD-SF-IIA-hyp3"/>
    <property type="match status" value="1"/>
</dbReference>
<dbReference type="Gene3D" id="3.40.50.1000">
    <property type="entry name" value="HAD superfamily/HAD-like"/>
    <property type="match status" value="2"/>
</dbReference>
<evidence type="ECO:0000256" key="11">
    <source>
        <dbReference type="ARBA" id="ARBA00037258"/>
    </source>
</evidence>
<evidence type="ECO:0000256" key="2">
    <source>
        <dbReference type="ARBA" id="ARBA00004123"/>
    </source>
</evidence>
<dbReference type="GO" id="GO:0004427">
    <property type="term" value="F:inorganic diphosphate phosphatase activity"/>
    <property type="evidence" value="ECO:0007669"/>
    <property type="project" value="UniProtKB-EC"/>
</dbReference>
<comment type="function">
    <text evidence="11">Phosphatase that hydrolyzes imidodiphosphate, 3-phosphohistidine and 6-phospholysine. Has broad substrate specificity and can also hydrolyze inorganic diphosphate, but with lower efficiency.</text>
</comment>
<protein>
    <recommendedName>
        <fullName evidence="12">Phospholysine phosphohistidine inorganic pyrophosphate phosphatase</fullName>
        <ecNumber evidence="5">3.6.1.1</ecNumber>
    </recommendedName>
</protein>
<dbReference type="Pfam" id="PF13242">
    <property type="entry name" value="Hydrolase_like"/>
    <property type="match status" value="1"/>
</dbReference>
<accession>A0A498LNX9</accession>
<keyword evidence="7" id="KW-0479">Metal-binding</keyword>
<keyword evidence="16" id="KW-1267">Proteomics identification</keyword>
<evidence type="ECO:0000256" key="9">
    <source>
        <dbReference type="ARBA" id="ARBA00022842"/>
    </source>
</evidence>
<dbReference type="InterPro" id="IPR036412">
    <property type="entry name" value="HAD-like_sf"/>
</dbReference>
<evidence type="ECO:0000256" key="5">
    <source>
        <dbReference type="ARBA" id="ARBA00012146"/>
    </source>
</evidence>
<dbReference type="PANTHER" id="PTHR19288">
    <property type="entry name" value="4-NITROPHENYLPHOSPHATASE-RELATED"/>
    <property type="match status" value="1"/>
</dbReference>
<dbReference type="EMBL" id="QBIY01013298">
    <property type="protein sequence ID" value="RXN08766.1"/>
    <property type="molecule type" value="Genomic_DNA"/>
</dbReference>
<dbReference type="InterPro" id="IPR023214">
    <property type="entry name" value="HAD_sf"/>
</dbReference>